<feature type="region of interest" description="Disordered" evidence="7">
    <location>
        <begin position="791"/>
        <end position="888"/>
    </location>
</feature>
<evidence type="ECO:0000256" key="7">
    <source>
        <dbReference type="SAM" id="MobiDB-lite"/>
    </source>
</evidence>
<dbReference type="EMBL" id="KN831768">
    <property type="protein sequence ID" value="KIM49287.1"/>
    <property type="molecule type" value="Genomic_DNA"/>
</dbReference>
<dbReference type="GO" id="GO:0000932">
    <property type="term" value="C:P-body"/>
    <property type="evidence" value="ECO:0007669"/>
    <property type="project" value="UniProtKB-SubCell"/>
</dbReference>
<keyword evidence="9" id="KW-1185">Reference proteome</keyword>
<feature type="compositionally biased region" description="Low complexity" evidence="7">
    <location>
        <begin position="1096"/>
        <end position="1114"/>
    </location>
</feature>
<evidence type="ECO:0000256" key="2">
    <source>
        <dbReference type="ARBA" id="ARBA00009639"/>
    </source>
</evidence>
<gene>
    <name evidence="8" type="ORF">M413DRAFT_15404</name>
</gene>
<evidence type="ECO:0000313" key="9">
    <source>
        <dbReference type="Proteomes" id="UP000053424"/>
    </source>
</evidence>
<dbReference type="Proteomes" id="UP000053424">
    <property type="component" value="Unassembled WGS sequence"/>
</dbReference>
<reference evidence="9" key="2">
    <citation type="submission" date="2015-01" db="EMBL/GenBank/DDBJ databases">
        <title>Evolutionary Origins and Diversification of the Mycorrhizal Mutualists.</title>
        <authorList>
            <consortium name="DOE Joint Genome Institute"/>
            <consortium name="Mycorrhizal Genomics Consortium"/>
            <person name="Kohler A."/>
            <person name="Kuo A."/>
            <person name="Nagy L.G."/>
            <person name="Floudas D."/>
            <person name="Copeland A."/>
            <person name="Barry K.W."/>
            <person name="Cichocki N."/>
            <person name="Veneault-Fourrey C."/>
            <person name="LaButti K."/>
            <person name="Lindquist E.A."/>
            <person name="Lipzen A."/>
            <person name="Lundell T."/>
            <person name="Morin E."/>
            <person name="Murat C."/>
            <person name="Riley R."/>
            <person name="Ohm R."/>
            <person name="Sun H."/>
            <person name="Tunlid A."/>
            <person name="Henrissat B."/>
            <person name="Grigoriev I.V."/>
            <person name="Hibbett D.S."/>
            <person name="Martin F."/>
        </authorList>
    </citation>
    <scope>NUCLEOTIDE SEQUENCE [LARGE SCALE GENOMIC DNA]</scope>
    <source>
        <strain evidence="9">h7</strain>
    </source>
</reference>
<dbReference type="STRING" id="686832.A0A0C2Z815"/>
<evidence type="ECO:0000256" key="3">
    <source>
        <dbReference type="ARBA" id="ARBA00022490"/>
    </source>
</evidence>
<keyword evidence="3" id="KW-0963">Cytoplasm</keyword>
<feature type="region of interest" description="Disordered" evidence="7">
    <location>
        <begin position="347"/>
        <end position="398"/>
    </location>
</feature>
<evidence type="ECO:0000256" key="1">
    <source>
        <dbReference type="ARBA" id="ARBA00004201"/>
    </source>
</evidence>
<feature type="coiled-coil region" evidence="6">
    <location>
        <begin position="1067"/>
        <end position="1094"/>
    </location>
</feature>
<feature type="compositionally biased region" description="Basic and acidic residues" evidence="7">
    <location>
        <begin position="829"/>
        <end position="838"/>
    </location>
</feature>
<dbReference type="OrthoDB" id="21128at2759"/>
<keyword evidence="4" id="KW-0853">WD repeat</keyword>
<keyword evidence="5" id="KW-0677">Repeat</keyword>
<dbReference type="InterPro" id="IPR044938">
    <property type="entry name" value="EDC4_C_sf"/>
</dbReference>
<proteinExistence type="inferred from homology"/>
<organism evidence="8 9">
    <name type="scientific">Hebeloma cylindrosporum</name>
    <dbReference type="NCBI Taxonomy" id="76867"/>
    <lineage>
        <taxon>Eukaryota</taxon>
        <taxon>Fungi</taxon>
        <taxon>Dikarya</taxon>
        <taxon>Basidiomycota</taxon>
        <taxon>Agaricomycotina</taxon>
        <taxon>Agaricomycetes</taxon>
        <taxon>Agaricomycetidae</taxon>
        <taxon>Agaricales</taxon>
        <taxon>Agaricineae</taxon>
        <taxon>Hymenogastraceae</taxon>
        <taxon>Hebeloma</taxon>
    </lineage>
</organism>
<evidence type="ECO:0000313" key="8">
    <source>
        <dbReference type="EMBL" id="KIM49287.1"/>
    </source>
</evidence>
<feature type="compositionally biased region" description="Pro residues" evidence="7">
    <location>
        <begin position="1152"/>
        <end position="1161"/>
    </location>
</feature>
<dbReference type="InterPro" id="IPR036322">
    <property type="entry name" value="WD40_repeat_dom_sf"/>
</dbReference>
<dbReference type="InterPro" id="IPR015943">
    <property type="entry name" value="WD40/YVTN_repeat-like_dom_sf"/>
</dbReference>
<feature type="compositionally biased region" description="Polar residues" evidence="7">
    <location>
        <begin position="111"/>
        <end position="124"/>
    </location>
</feature>
<evidence type="ECO:0008006" key="10">
    <source>
        <dbReference type="Google" id="ProtNLM"/>
    </source>
</evidence>
<name>A0A0C2Z815_HEBCY</name>
<dbReference type="Gene3D" id="2.130.10.10">
    <property type="entry name" value="YVTN repeat-like/Quinoprotein amine dehydrogenase"/>
    <property type="match status" value="1"/>
</dbReference>
<evidence type="ECO:0000256" key="6">
    <source>
        <dbReference type="SAM" id="Coils"/>
    </source>
</evidence>
<feature type="compositionally biased region" description="Polar residues" evidence="7">
    <location>
        <begin position="71"/>
        <end position="86"/>
    </location>
</feature>
<feature type="region of interest" description="Disordered" evidence="7">
    <location>
        <begin position="1096"/>
        <end position="1200"/>
    </location>
</feature>
<dbReference type="SUPFAM" id="SSF50978">
    <property type="entry name" value="WD40 repeat-like"/>
    <property type="match status" value="1"/>
</dbReference>
<keyword evidence="6" id="KW-0175">Coiled coil</keyword>
<sequence>MDNRANLHESLFSRNSTPPTNPPPFPNNNSSPNLIDSLFQNISAPAEHHPDSHSITDSSSILPEDPPGSVTERQNALLSLIGSGTNRPAPPLQPSQQQPQQVPTPPGSSSRSNASPPQTETQKMLEQMIGGTARPSNYSDAQRNNPQQQPIPSPPYPQREEYRAYNQYEQSSDTSPRSRTIQNPHPPPQPQSQVQPPSPRRSMFEFTSAFDHLSSTGSVKKKPVPPQPSSISSGNEDSASWSNVSDPKRQSVENLLENLTRGQPQQLPAPLQPQPPAYEAYLSGSDFSQVEPVSNRAPLPQIPGPKPASIPARTSSPHSSSPKSQPLLRPQPRAADIAPQPAQYSQQVPFIGGNPLPPGPGRHEKDSSPGPRGNNARQKGGPPTQSKFTNIKQMSPGPQSQVINFDVSQALEEIQARESVKWTPIALVKQDSVFLPGSTIGATHWVAYAMTRASVIDMAVFHNRLAGVTSDGGFVVWELPELITDDVPGRLLLCVPPTSGTHDAIRSVKWHPKEVNTLAIATEDKIYVIDLASTHALHGQPLPPSDLHHIGQVFNVPSPVVAFDFDVVHFALATISDDSTLTIWNMRDSQPYTVHKIRGDDVPSSLTFVDGGIVVGRKNGTVFQLLSMSNKTVLSTINFVNGLQEDPDMFGHISYDTRIQTLWVANSRRESLIALKVHMETSFASGEESVRGYIEQVAEFSGIKPTIHFVILTADADPRGDEAHAACIAAKVAPGELALVGFSVHSTGVDQVLIRKEWFDSALAHAESKFPNYIPLTPPIAAVALPENKAQRQPLPPLPANIPQLHSNTISFPPRARTPPSDDIDNEFSDSRHPDQKGKGSKAGKAVNWKEKEETGKKEDKAAKPSDSSLINDSSLGQGLSREIKKTEESLHSRIGKLIGKEMDKQHQRFEETRLHEQAEDFARQEKILKLISTELTRNTTRVVEMAVKSEVQTSVLPSLENITRNEVRAALHEQVELGLLDNITKGLPIEMEKLLLRPNISGHFANILTSALTPMIERHIKDILTTSFFQFHSQQSASMHQELMRELRGEISTIKSELGNWHNEALRGQETTIRELEHTVRALSEQVKFLTINAPPSSLHHLPQPQPSQSSPSGPTNAPPPGNINPSHLRQANIPPPNTSVPTYVQSHPPFQQPPPPQPPIHQQWYTSIAAPQASHPATIPQAPAPAPQPQERTPPVKTDQWDENYLGVLHSQDPVKLRDLLSRTNPDLVLPLNGPPLVSQAVILTLIHRLSAIVGETAPTDENFKISLWWLQRVASLLRPDDKLISDFIPRVIPTVQQSLNTTKQRLAILPGGLGTMETARALSDIQDGLRRKVAQ</sequence>
<accession>A0A0C2Z815</accession>
<feature type="compositionally biased region" description="Polar residues" evidence="7">
    <location>
        <begin position="134"/>
        <end position="145"/>
    </location>
</feature>
<dbReference type="HOGENOM" id="CLU_005468_0_0_1"/>
<dbReference type="InterPro" id="IPR045152">
    <property type="entry name" value="EDC4-like"/>
</dbReference>
<feature type="region of interest" description="Disordered" evidence="7">
    <location>
        <begin position="1"/>
        <end position="330"/>
    </location>
</feature>
<feature type="compositionally biased region" description="Low complexity" evidence="7">
    <location>
        <begin position="309"/>
        <end position="326"/>
    </location>
</feature>
<evidence type="ECO:0000256" key="5">
    <source>
        <dbReference type="ARBA" id="ARBA00022737"/>
    </source>
</evidence>
<feature type="compositionally biased region" description="Polar residues" evidence="7">
    <location>
        <begin position="167"/>
        <end position="181"/>
    </location>
</feature>
<protein>
    <recommendedName>
        <fullName evidence="10">Enhancer of mRNA-decapping protein 4 WD40 repeat region domain-containing protein</fullName>
    </recommendedName>
</protein>
<feature type="compositionally biased region" description="Polar residues" evidence="7">
    <location>
        <begin position="234"/>
        <end position="245"/>
    </location>
</feature>
<dbReference type="GO" id="GO:0031087">
    <property type="term" value="P:deadenylation-independent decapping of nuclear-transcribed mRNA"/>
    <property type="evidence" value="ECO:0007669"/>
    <property type="project" value="InterPro"/>
</dbReference>
<feature type="compositionally biased region" description="Polar residues" evidence="7">
    <location>
        <begin position="383"/>
        <end position="398"/>
    </location>
</feature>
<evidence type="ECO:0000256" key="4">
    <source>
        <dbReference type="ARBA" id="ARBA00022574"/>
    </source>
</evidence>
<comment type="subcellular location">
    <subcellularLocation>
        <location evidence="1">Cytoplasm</location>
        <location evidence="1">P-body</location>
    </subcellularLocation>
</comment>
<comment type="similarity">
    <text evidence="2">Belongs to the WD repeat EDC4 family.</text>
</comment>
<feature type="compositionally biased region" description="Polar residues" evidence="7">
    <location>
        <begin position="866"/>
        <end position="878"/>
    </location>
</feature>
<dbReference type="PANTHER" id="PTHR15598">
    <property type="entry name" value="ENHANCER OF MRNA-DECAPPING PROTEIN 4"/>
    <property type="match status" value="1"/>
</dbReference>
<dbReference type="PANTHER" id="PTHR15598:SF5">
    <property type="entry name" value="ENHANCER OF MRNA-DECAPPING PROTEIN 4"/>
    <property type="match status" value="1"/>
</dbReference>
<reference evidence="8 9" key="1">
    <citation type="submission" date="2014-04" db="EMBL/GenBank/DDBJ databases">
        <authorList>
            <consortium name="DOE Joint Genome Institute"/>
            <person name="Kuo A."/>
            <person name="Gay G."/>
            <person name="Dore J."/>
            <person name="Kohler A."/>
            <person name="Nagy L.G."/>
            <person name="Floudas D."/>
            <person name="Copeland A."/>
            <person name="Barry K.W."/>
            <person name="Cichocki N."/>
            <person name="Veneault-Fourrey C."/>
            <person name="LaButti K."/>
            <person name="Lindquist E.A."/>
            <person name="Lipzen A."/>
            <person name="Lundell T."/>
            <person name="Morin E."/>
            <person name="Murat C."/>
            <person name="Sun H."/>
            <person name="Tunlid A."/>
            <person name="Henrissat B."/>
            <person name="Grigoriev I.V."/>
            <person name="Hibbett D.S."/>
            <person name="Martin F."/>
            <person name="Nordberg H.P."/>
            <person name="Cantor M.N."/>
            <person name="Hua S.X."/>
        </authorList>
    </citation>
    <scope>NUCLEOTIDE SEQUENCE [LARGE SCALE GENOMIC DNA]</scope>
    <source>
        <strain evidence="9">h7</strain>
    </source>
</reference>
<dbReference type="Gene3D" id="1.10.220.100">
    <property type="entry name" value="conserved c-terminal region of ge- 1"/>
    <property type="match status" value="1"/>
</dbReference>
<feature type="compositionally biased region" description="Basic and acidic residues" evidence="7">
    <location>
        <begin position="848"/>
        <end position="864"/>
    </location>
</feature>